<dbReference type="SUPFAM" id="SSF57959">
    <property type="entry name" value="Leucine zipper domain"/>
    <property type="match status" value="1"/>
</dbReference>
<feature type="domain" description="BZIP" evidence="7">
    <location>
        <begin position="205"/>
        <end position="258"/>
    </location>
</feature>
<feature type="region of interest" description="Disordered" evidence="6">
    <location>
        <begin position="242"/>
        <end position="297"/>
    </location>
</feature>
<dbReference type="GO" id="GO:0005634">
    <property type="term" value="C:nucleus"/>
    <property type="evidence" value="ECO:0007669"/>
    <property type="project" value="TreeGrafter"/>
</dbReference>
<keyword evidence="4" id="KW-0804">Transcription</keyword>
<sequence length="297" mass="32270">MSTEVLQLGLSQPLSHTLDSASLHRHVAETHMAQQMALPNAHSDMILQSNSAEAASNEHIDEAEKHAEAQHGHIDEQSHNDGMINRPHTTSSIPGIGIPHNIPSETMHAQAHAALLHAINTAVLQHRLSQATSVLAANPAANAIPLLSGLTLPSATGNPFQTQANSKVAPPPATSNTLLPQHLPIAPAPPSLTGTHRVSRSLSQEERRQRRLMRNRIAAKECRQKKKTYVMELEQRIKELEDENDDLRHENEELKSQLLLRDADTGKPNGVVERDSLDLGHPAGETDAGKAPSDSRT</sequence>
<evidence type="ECO:0000256" key="2">
    <source>
        <dbReference type="ARBA" id="ARBA00023015"/>
    </source>
</evidence>
<dbReference type="InParanoid" id="A0A0L0H460"/>
<keyword evidence="5" id="KW-0539">Nucleus</keyword>
<evidence type="ECO:0000259" key="7">
    <source>
        <dbReference type="PROSITE" id="PS50217"/>
    </source>
</evidence>
<feature type="compositionally biased region" description="Basic and acidic residues" evidence="6">
    <location>
        <begin position="246"/>
        <end position="265"/>
    </location>
</feature>
<dbReference type="VEuPathDB" id="FungiDB:SPPG_08427"/>
<evidence type="ECO:0000313" key="9">
    <source>
        <dbReference type="Proteomes" id="UP000053201"/>
    </source>
</evidence>
<evidence type="ECO:0000256" key="6">
    <source>
        <dbReference type="SAM" id="MobiDB-lite"/>
    </source>
</evidence>
<dbReference type="GeneID" id="27691592"/>
<dbReference type="SMART" id="SM00338">
    <property type="entry name" value="BRLZ"/>
    <property type="match status" value="1"/>
</dbReference>
<dbReference type="PANTHER" id="PTHR46164">
    <property type="entry name" value="ATF6, ISOFORM C"/>
    <property type="match status" value="1"/>
</dbReference>
<dbReference type="Pfam" id="PF00170">
    <property type="entry name" value="bZIP_1"/>
    <property type="match status" value="1"/>
</dbReference>
<dbReference type="CDD" id="cd14686">
    <property type="entry name" value="bZIP"/>
    <property type="match status" value="1"/>
</dbReference>
<keyword evidence="9" id="KW-1185">Reference proteome</keyword>
<dbReference type="AlphaFoldDB" id="A0A0L0H460"/>
<dbReference type="PANTHER" id="PTHR46164:SF3">
    <property type="entry name" value="ATF6, ISOFORM C"/>
    <property type="match status" value="1"/>
</dbReference>
<evidence type="ECO:0000256" key="4">
    <source>
        <dbReference type="ARBA" id="ARBA00023163"/>
    </source>
</evidence>
<dbReference type="RefSeq" id="XP_016604315.1">
    <property type="nucleotide sequence ID" value="XM_016756582.1"/>
</dbReference>
<proteinExistence type="predicted"/>
<evidence type="ECO:0000313" key="8">
    <source>
        <dbReference type="EMBL" id="KNC96275.1"/>
    </source>
</evidence>
<dbReference type="GO" id="GO:0016020">
    <property type="term" value="C:membrane"/>
    <property type="evidence" value="ECO:0007669"/>
    <property type="project" value="UniProtKB-SubCell"/>
</dbReference>
<evidence type="ECO:0000256" key="3">
    <source>
        <dbReference type="ARBA" id="ARBA00023125"/>
    </source>
</evidence>
<dbReference type="Proteomes" id="UP000053201">
    <property type="component" value="Unassembled WGS sequence"/>
</dbReference>
<dbReference type="PRINTS" id="PR00041">
    <property type="entry name" value="LEUZIPPRCREB"/>
</dbReference>
<dbReference type="InterPro" id="IPR046347">
    <property type="entry name" value="bZIP_sf"/>
</dbReference>
<dbReference type="InterPro" id="IPR004827">
    <property type="entry name" value="bZIP"/>
</dbReference>
<protein>
    <recommendedName>
        <fullName evidence="7">BZIP domain-containing protein</fullName>
    </recommendedName>
</protein>
<dbReference type="GO" id="GO:0030968">
    <property type="term" value="P:endoplasmic reticulum unfolded protein response"/>
    <property type="evidence" value="ECO:0007669"/>
    <property type="project" value="TreeGrafter"/>
</dbReference>
<feature type="region of interest" description="Disordered" evidence="6">
    <location>
        <begin position="187"/>
        <end position="208"/>
    </location>
</feature>
<keyword evidence="3" id="KW-0238">DNA-binding</keyword>
<organism evidence="8 9">
    <name type="scientific">Spizellomyces punctatus (strain DAOM BR117)</name>
    <dbReference type="NCBI Taxonomy" id="645134"/>
    <lineage>
        <taxon>Eukaryota</taxon>
        <taxon>Fungi</taxon>
        <taxon>Fungi incertae sedis</taxon>
        <taxon>Chytridiomycota</taxon>
        <taxon>Chytridiomycota incertae sedis</taxon>
        <taxon>Chytridiomycetes</taxon>
        <taxon>Spizellomycetales</taxon>
        <taxon>Spizellomycetaceae</taxon>
        <taxon>Spizellomyces</taxon>
    </lineage>
</organism>
<keyword evidence="2" id="KW-0805">Transcription regulation</keyword>
<dbReference type="eggNOG" id="KOG3584">
    <property type="taxonomic scope" value="Eukaryota"/>
</dbReference>
<dbReference type="EMBL" id="KQ257470">
    <property type="protein sequence ID" value="KNC96275.1"/>
    <property type="molecule type" value="Genomic_DNA"/>
</dbReference>
<name>A0A0L0H460_SPIPD</name>
<evidence type="ECO:0000256" key="1">
    <source>
        <dbReference type="ARBA" id="ARBA00004167"/>
    </source>
</evidence>
<dbReference type="PROSITE" id="PS00036">
    <property type="entry name" value="BZIP_BASIC"/>
    <property type="match status" value="1"/>
</dbReference>
<dbReference type="GO" id="GO:0000981">
    <property type="term" value="F:DNA-binding transcription factor activity, RNA polymerase II-specific"/>
    <property type="evidence" value="ECO:0007669"/>
    <property type="project" value="TreeGrafter"/>
</dbReference>
<dbReference type="InterPro" id="IPR051882">
    <property type="entry name" value="ATF_bZIP_TF"/>
</dbReference>
<dbReference type="STRING" id="645134.A0A0L0H460"/>
<dbReference type="PROSITE" id="PS50217">
    <property type="entry name" value="BZIP"/>
    <property type="match status" value="1"/>
</dbReference>
<comment type="subcellular location">
    <subcellularLocation>
        <location evidence="1">Membrane</location>
        <topology evidence="1">Single-pass membrane protein</topology>
    </subcellularLocation>
</comment>
<reference evidence="8 9" key="1">
    <citation type="submission" date="2009-08" db="EMBL/GenBank/DDBJ databases">
        <title>The Genome Sequence of Spizellomyces punctatus strain DAOM BR117.</title>
        <authorList>
            <consortium name="The Broad Institute Genome Sequencing Platform"/>
            <person name="Russ C."/>
            <person name="Cuomo C."/>
            <person name="Shea T."/>
            <person name="Young S.K."/>
            <person name="Zeng Q."/>
            <person name="Koehrsen M."/>
            <person name="Haas B."/>
            <person name="Borodovsky M."/>
            <person name="Guigo R."/>
            <person name="Alvarado L."/>
            <person name="Berlin A."/>
            <person name="Bochicchio J."/>
            <person name="Borenstein D."/>
            <person name="Chapman S."/>
            <person name="Chen Z."/>
            <person name="Engels R."/>
            <person name="Freedman E."/>
            <person name="Gellesch M."/>
            <person name="Goldberg J."/>
            <person name="Griggs A."/>
            <person name="Gujja S."/>
            <person name="Heiman D."/>
            <person name="Hepburn T."/>
            <person name="Howarth C."/>
            <person name="Jen D."/>
            <person name="Larson L."/>
            <person name="Lewis B."/>
            <person name="Mehta T."/>
            <person name="Park D."/>
            <person name="Pearson M."/>
            <person name="Roberts A."/>
            <person name="Saif S."/>
            <person name="Shenoy N."/>
            <person name="Sisk P."/>
            <person name="Stolte C."/>
            <person name="Sykes S."/>
            <person name="Thomson T."/>
            <person name="Walk T."/>
            <person name="White J."/>
            <person name="Yandava C."/>
            <person name="Burger G."/>
            <person name="Gray M.W."/>
            <person name="Holland P.W.H."/>
            <person name="King N."/>
            <person name="Lang F.B.F."/>
            <person name="Roger A.J."/>
            <person name="Ruiz-Trillo I."/>
            <person name="Lander E."/>
            <person name="Nusbaum C."/>
        </authorList>
    </citation>
    <scope>NUCLEOTIDE SEQUENCE [LARGE SCALE GENOMIC DNA]</scope>
    <source>
        <strain evidence="8 9">DAOM BR117</strain>
    </source>
</reference>
<accession>A0A0L0H460</accession>
<dbReference type="Gene3D" id="1.20.5.170">
    <property type="match status" value="1"/>
</dbReference>
<gene>
    <name evidence="8" type="ORF">SPPG_08427</name>
</gene>
<evidence type="ECO:0000256" key="5">
    <source>
        <dbReference type="ARBA" id="ARBA00023242"/>
    </source>
</evidence>
<dbReference type="OrthoDB" id="295274at2759"/>
<dbReference type="GO" id="GO:0000978">
    <property type="term" value="F:RNA polymerase II cis-regulatory region sequence-specific DNA binding"/>
    <property type="evidence" value="ECO:0007669"/>
    <property type="project" value="TreeGrafter"/>
</dbReference>